<accession>A0ABP7T0M4</accession>
<reference evidence="2" key="1">
    <citation type="journal article" date="2019" name="Int. J. Syst. Evol. Microbiol.">
        <title>The Global Catalogue of Microorganisms (GCM) 10K type strain sequencing project: providing services to taxonomists for standard genome sequencing and annotation.</title>
        <authorList>
            <consortium name="The Broad Institute Genomics Platform"/>
            <consortium name="The Broad Institute Genome Sequencing Center for Infectious Disease"/>
            <person name="Wu L."/>
            <person name="Ma J."/>
        </authorList>
    </citation>
    <scope>NUCLEOTIDE SEQUENCE [LARGE SCALE GENOMIC DNA]</scope>
    <source>
        <strain evidence="2">JCM 17342</strain>
    </source>
</reference>
<dbReference type="Proteomes" id="UP001501747">
    <property type="component" value="Unassembled WGS sequence"/>
</dbReference>
<sequence>MSVTDHLHALNAVLPGEEPLVLQESQDFWDDRSEEVVDAAHAEIEAAHQALAAALTERWGEPKKVDLGPYLEDDEADEEPMSHLSQLCGDVLVWQRESDWLALAIGQADAEFPIQLLAAAGTATLP</sequence>
<comment type="caution">
    <text evidence="1">The sequence shown here is derived from an EMBL/GenBank/DDBJ whole genome shotgun (WGS) entry which is preliminary data.</text>
</comment>
<proteinExistence type="predicted"/>
<organism evidence="1 2">
    <name type="scientific">Allokutzneria multivorans</name>
    <dbReference type="NCBI Taxonomy" id="1142134"/>
    <lineage>
        <taxon>Bacteria</taxon>
        <taxon>Bacillati</taxon>
        <taxon>Actinomycetota</taxon>
        <taxon>Actinomycetes</taxon>
        <taxon>Pseudonocardiales</taxon>
        <taxon>Pseudonocardiaceae</taxon>
        <taxon>Allokutzneria</taxon>
    </lineage>
</organism>
<name>A0ABP7T0M4_9PSEU</name>
<evidence type="ECO:0000313" key="1">
    <source>
        <dbReference type="EMBL" id="GAA4019152.1"/>
    </source>
</evidence>
<evidence type="ECO:0000313" key="2">
    <source>
        <dbReference type="Proteomes" id="UP001501747"/>
    </source>
</evidence>
<dbReference type="EMBL" id="BAABAL010000018">
    <property type="protein sequence ID" value="GAA4019152.1"/>
    <property type="molecule type" value="Genomic_DNA"/>
</dbReference>
<gene>
    <name evidence="1" type="ORF">GCM10022247_48500</name>
</gene>
<keyword evidence="2" id="KW-1185">Reference proteome</keyword>
<dbReference type="RefSeq" id="WP_344878807.1">
    <property type="nucleotide sequence ID" value="NZ_BAABAL010000018.1"/>
</dbReference>
<protein>
    <submittedName>
        <fullName evidence="1">Uncharacterized protein</fullName>
    </submittedName>
</protein>